<proteinExistence type="predicted"/>
<dbReference type="EMBL" id="JH159156">
    <property type="protein sequence ID" value="EGZ14342.1"/>
    <property type="molecule type" value="Genomic_DNA"/>
</dbReference>
<gene>
    <name evidence="2" type="ORF">PHYSODRAFT_347184</name>
</gene>
<dbReference type="SMR" id="G4ZS46"/>
<feature type="coiled-coil region" evidence="1">
    <location>
        <begin position="38"/>
        <end position="149"/>
    </location>
</feature>
<reference evidence="2 3" key="1">
    <citation type="journal article" date="2006" name="Science">
        <title>Phytophthora genome sequences uncover evolutionary origins and mechanisms of pathogenesis.</title>
        <authorList>
            <person name="Tyler B.M."/>
            <person name="Tripathy S."/>
            <person name="Zhang X."/>
            <person name="Dehal P."/>
            <person name="Jiang R.H."/>
            <person name="Aerts A."/>
            <person name="Arredondo F.D."/>
            <person name="Baxter L."/>
            <person name="Bensasson D."/>
            <person name="Beynon J.L."/>
            <person name="Chapman J."/>
            <person name="Damasceno C.M."/>
            <person name="Dorrance A.E."/>
            <person name="Dou D."/>
            <person name="Dickerman A.W."/>
            <person name="Dubchak I.L."/>
            <person name="Garbelotto M."/>
            <person name="Gijzen M."/>
            <person name="Gordon S.G."/>
            <person name="Govers F."/>
            <person name="Grunwald N.J."/>
            <person name="Huang W."/>
            <person name="Ivors K.L."/>
            <person name="Jones R.W."/>
            <person name="Kamoun S."/>
            <person name="Krampis K."/>
            <person name="Lamour K.H."/>
            <person name="Lee M.K."/>
            <person name="McDonald W.H."/>
            <person name="Medina M."/>
            <person name="Meijer H.J."/>
            <person name="Nordberg E.K."/>
            <person name="Maclean D.J."/>
            <person name="Ospina-Giraldo M.D."/>
            <person name="Morris P.F."/>
            <person name="Phuntumart V."/>
            <person name="Putnam N.H."/>
            <person name="Rash S."/>
            <person name="Rose J.K."/>
            <person name="Sakihama Y."/>
            <person name="Salamov A.A."/>
            <person name="Savidor A."/>
            <person name="Scheuring C.F."/>
            <person name="Smith B.M."/>
            <person name="Sobral B.W."/>
            <person name="Terry A."/>
            <person name="Torto-Alalibo T.A."/>
            <person name="Win J."/>
            <person name="Xu Z."/>
            <person name="Zhang H."/>
            <person name="Grigoriev I.V."/>
            <person name="Rokhsar D.S."/>
            <person name="Boore J.L."/>
        </authorList>
    </citation>
    <scope>NUCLEOTIDE SEQUENCE [LARGE SCALE GENOMIC DNA]</scope>
    <source>
        <strain evidence="2 3">P6497</strain>
    </source>
</reference>
<dbReference type="Proteomes" id="UP000002640">
    <property type="component" value="Unassembled WGS sequence"/>
</dbReference>
<keyword evidence="1" id="KW-0175">Coiled coil</keyword>
<organism evidence="2 3">
    <name type="scientific">Phytophthora sojae (strain P6497)</name>
    <name type="common">Soybean stem and root rot agent</name>
    <name type="synonym">Phytophthora megasperma f. sp. glycines</name>
    <dbReference type="NCBI Taxonomy" id="1094619"/>
    <lineage>
        <taxon>Eukaryota</taxon>
        <taxon>Sar</taxon>
        <taxon>Stramenopiles</taxon>
        <taxon>Oomycota</taxon>
        <taxon>Peronosporomycetes</taxon>
        <taxon>Peronosporales</taxon>
        <taxon>Peronosporaceae</taxon>
        <taxon>Phytophthora</taxon>
    </lineage>
</organism>
<dbReference type="AlphaFoldDB" id="G4ZS46"/>
<dbReference type="GeneID" id="20648854"/>
<accession>G4ZS46</accession>
<protein>
    <submittedName>
        <fullName evidence="2">Uncharacterized protein</fullName>
    </submittedName>
</protein>
<evidence type="ECO:0000313" key="3">
    <source>
        <dbReference type="Proteomes" id="UP000002640"/>
    </source>
</evidence>
<evidence type="ECO:0000256" key="1">
    <source>
        <dbReference type="SAM" id="Coils"/>
    </source>
</evidence>
<name>G4ZS46_PHYSP</name>
<evidence type="ECO:0000313" key="2">
    <source>
        <dbReference type="EMBL" id="EGZ14342.1"/>
    </source>
</evidence>
<dbReference type="KEGG" id="psoj:PHYSODRAFT_347184"/>
<sequence length="364" mass="42726">MPSFLMCSNCRDLERNLLEERHHRQTAEYARDAELQMRERADDTIKELRKAIKEQRKNLDEQRETIMEQRITFGKQLETIKQLHETNKELRDAMKKEIEANEDHRKTIEHQQDLIDKGIKSNEIQQRMIQDLQRELPALRHQLRQQQVQNHSDMDNLRLEFRAQREKDRALVESNLRALKRIHNETARCRPELKLLAVSSNRRTALTINEGSFEGKMLERVRAFNENRRADARAEEDTRVKTEITFHHSKEKNLKRTISRGERTREISVKASDTVVVPGVVDEARLKIDSALDAAGLRDEVAIRYLRRGIKYDKHEGVDEIVFDSLDEVVASHRASSSDKYCKASTYLLLNDVLVTPVWQFEVV</sequence>
<keyword evidence="3" id="KW-1185">Reference proteome</keyword>
<dbReference type="InParanoid" id="G4ZS46"/>
<dbReference type="RefSeq" id="XP_009531771.1">
    <property type="nucleotide sequence ID" value="XM_009533476.1"/>
</dbReference>